<dbReference type="Pfam" id="PF10488">
    <property type="entry name" value="PP1c_bdg"/>
    <property type="match status" value="1"/>
</dbReference>
<feature type="domain" description="Protein phosphatase 1 regulatory subunit 15A/B C-terminal" evidence="3">
    <location>
        <begin position="358"/>
        <end position="562"/>
    </location>
</feature>
<dbReference type="Proteomes" id="UP000515145">
    <property type="component" value="Chromosome 19"/>
</dbReference>
<proteinExistence type="inferred from homology"/>
<feature type="region of interest" description="Disordered" evidence="2">
    <location>
        <begin position="206"/>
        <end position="226"/>
    </location>
</feature>
<feature type="compositionally biased region" description="Basic and acidic residues" evidence="2">
    <location>
        <begin position="206"/>
        <end position="221"/>
    </location>
</feature>
<dbReference type="GO" id="GO:0019888">
    <property type="term" value="F:protein phosphatase regulator activity"/>
    <property type="evidence" value="ECO:0007669"/>
    <property type="project" value="TreeGrafter"/>
</dbReference>
<accession>A0A6P7KEA3</accession>
<dbReference type="GO" id="GO:0000164">
    <property type="term" value="C:protein phosphatase type 1 complex"/>
    <property type="evidence" value="ECO:0007669"/>
    <property type="project" value="TreeGrafter"/>
</dbReference>
<dbReference type="GO" id="GO:0051246">
    <property type="term" value="P:regulation of protein metabolic process"/>
    <property type="evidence" value="ECO:0007669"/>
    <property type="project" value="UniProtKB-ARBA"/>
</dbReference>
<dbReference type="PANTHER" id="PTHR16489">
    <property type="entry name" value="GH11727P"/>
    <property type="match status" value="1"/>
</dbReference>
<name>A0A6P7KEA3_9TELE</name>
<feature type="compositionally biased region" description="Polar residues" evidence="2">
    <location>
        <begin position="486"/>
        <end position="501"/>
    </location>
</feature>
<dbReference type="OrthoDB" id="5976067at2759"/>
<reference evidence="5" key="1">
    <citation type="submission" date="2025-08" db="UniProtKB">
        <authorList>
            <consortium name="RefSeq"/>
        </authorList>
    </citation>
    <scope>IDENTIFICATION</scope>
</reference>
<evidence type="ECO:0000313" key="4">
    <source>
        <dbReference type="Proteomes" id="UP000515145"/>
    </source>
</evidence>
<dbReference type="GO" id="GO:0005783">
    <property type="term" value="C:endoplasmic reticulum"/>
    <property type="evidence" value="ECO:0007669"/>
    <property type="project" value="TreeGrafter"/>
</dbReference>
<feature type="compositionally biased region" description="Low complexity" evidence="2">
    <location>
        <begin position="351"/>
        <end position="363"/>
    </location>
</feature>
<dbReference type="PANTHER" id="PTHR16489:SF11">
    <property type="entry name" value="PROTEIN PHOSPHATASE 1 REGULATORY SUBUNIT 15B"/>
    <property type="match status" value="1"/>
</dbReference>
<feature type="region of interest" description="Disordered" evidence="2">
    <location>
        <begin position="351"/>
        <end position="501"/>
    </location>
</feature>
<dbReference type="RefSeq" id="XP_028287958.1">
    <property type="nucleotide sequence ID" value="XM_028432157.1"/>
</dbReference>
<feature type="compositionally biased region" description="Basic and acidic residues" evidence="2">
    <location>
        <begin position="447"/>
        <end position="475"/>
    </location>
</feature>
<evidence type="ECO:0000256" key="2">
    <source>
        <dbReference type="SAM" id="MobiDB-lite"/>
    </source>
</evidence>
<dbReference type="InterPro" id="IPR051254">
    <property type="entry name" value="PPP1R15"/>
</dbReference>
<organism evidence="4 5">
    <name type="scientific">Parambassis ranga</name>
    <name type="common">Indian glassy fish</name>
    <dbReference type="NCBI Taxonomy" id="210632"/>
    <lineage>
        <taxon>Eukaryota</taxon>
        <taxon>Metazoa</taxon>
        <taxon>Chordata</taxon>
        <taxon>Craniata</taxon>
        <taxon>Vertebrata</taxon>
        <taxon>Euteleostomi</taxon>
        <taxon>Actinopterygii</taxon>
        <taxon>Neopterygii</taxon>
        <taxon>Teleostei</taxon>
        <taxon>Neoteleostei</taxon>
        <taxon>Acanthomorphata</taxon>
        <taxon>Ovalentaria</taxon>
        <taxon>Ambassidae</taxon>
        <taxon>Parambassis</taxon>
    </lineage>
</organism>
<gene>
    <name evidence="5" type="primary">LOC114452679</name>
</gene>
<dbReference type="InParanoid" id="A0A6P7KEA3"/>
<evidence type="ECO:0000259" key="3">
    <source>
        <dbReference type="Pfam" id="PF10488"/>
    </source>
</evidence>
<sequence length="571" mass="64604">MATIVGSEEGCERTAMERFGSGGMALLPWTKQMLTVLWEQIRLLVQVIYYSFMSVFQMFRFEVHVRFTDETGQHIQHMGTAANPTETFLFSSLFDGDNAVMVGGSNPLSNFCADVSDPFTGKSTAEALLSSLRADDLCCGLVDDFMTRSTAKEESIFLEHQSSWKMGFPGDWNIFVTSSDSSGSNDGCHVNSEKVFKQDLSKEKVFKQDTSEEERSSHWSSEEDQNLVEFESEESKALWESLSKSSDPYNPFFFSACISTNTNMGKSKSEKRDSTDIDIMSVSKASEEMMGSRGLNIWVSRSDSESSWSSWASSDGSNPDVDKEESERLWDFFSSPEDPYNPMCFTACTVSSSTTTPQTPTVSKQQASLPAPPSKSDTDTEEKESSAPPSSEDDEEEQLWKSLCQKDDPYHPLNFQACLQTSSTTRLHQQDPDTPNVNHTKNPPTKGRKDAKAFRKSRDAKPSERQLQHHSHPEKTLVSWKRPGQTPRTPQQEKTPGTTQKKVQFSPLVHVHVMRTWPFARQASRKGQWEEMARDRDRFRRRVRETEQAIGHCFTQSHREKIRAYLDGALK</sequence>
<feature type="compositionally biased region" description="Polar residues" evidence="2">
    <location>
        <begin position="417"/>
        <end position="443"/>
    </location>
</feature>
<comment type="similarity">
    <text evidence="1">Belongs to the PPP1R15 family.</text>
</comment>
<dbReference type="InterPro" id="IPR019523">
    <property type="entry name" value="Prot_Pase1_reg-su15A/B_C"/>
</dbReference>
<evidence type="ECO:0000256" key="1">
    <source>
        <dbReference type="ARBA" id="ARBA00010161"/>
    </source>
</evidence>
<dbReference type="GeneID" id="114452679"/>
<feature type="compositionally biased region" description="Low complexity" evidence="2">
    <location>
        <begin position="307"/>
        <end position="317"/>
    </location>
</feature>
<protein>
    <submittedName>
        <fullName evidence="5">Protein phosphatase 1 regulatory subunit 15A</fullName>
    </submittedName>
</protein>
<evidence type="ECO:0000313" key="5">
    <source>
        <dbReference type="RefSeq" id="XP_028287958.1"/>
    </source>
</evidence>
<feature type="region of interest" description="Disordered" evidence="2">
    <location>
        <begin position="307"/>
        <end position="327"/>
    </location>
</feature>
<dbReference type="GO" id="GO:0034976">
    <property type="term" value="P:response to endoplasmic reticulum stress"/>
    <property type="evidence" value="ECO:0007669"/>
    <property type="project" value="TreeGrafter"/>
</dbReference>
<dbReference type="AlphaFoldDB" id="A0A6P7KEA3"/>
<keyword evidence="4" id="KW-1185">Reference proteome</keyword>